<keyword evidence="2" id="KW-1185">Reference proteome</keyword>
<dbReference type="Proteomes" id="UP000262477">
    <property type="component" value="Unassembled WGS sequence"/>
</dbReference>
<evidence type="ECO:0000313" key="1">
    <source>
        <dbReference type="EMBL" id="REK86749.1"/>
    </source>
</evidence>
<organism evidence="1 2">
    <name type="scientific">Streptomyces inhibens</name>
    <dbReference type="NCBI Taxonomy" id="2293571"/>
    <lineage>
        <taxon>Bacteria</taxon>
        <taxon>Bacillati</taxon>
        <taxon>Actinomycetota</taxon>
        <taxon>Actinomycetes</taxon>
        <taxon>Kitasatosporales</taxon>
        <taxon>Streptomycetaceae</taxon>
        <taxon>Streptomyces</taxon>
    </lineage>
</organism>
<gene>
    <name evidence="1" type="ORF">DY245_30635</name>
</gene>
<name>A0A371PW87_STRIH</name>
<comment type="caution">
    <text evidence="1">The sequence shown here is derived from an EMBL/GenBank/DDBJ whole genome shotgun (WGS) entry which is preliminary data.</text>
</comment>
<dbReference type="AlphaFoldDB" id="A0A371PW87"/>
<protein>
    <submittedName>
        <fullName evidence="1">Uncharacterized protein</fullName>
    </submittedName>
</protein>
<sequence length="347" mass="37559">MAAVIAVVLVVLVGGGYVSKPLWQPWWYAGTICDGLLSADDLADVLPDKELQAGKEEADLAHGRLKCGVDTDDGHFSLVVDVESDPDEVDRELTGEFTIPTRPRFVFPSGIPGFQSDLGHYIVQDCPDLRRDSSGRKRRLVTRVIGAWDEKNGTPATLRIAVSLANGVSQKLGCGAPELPLPKRAVIEEKAVAPAEGGANCGWLGRVRLPKNPSGKPWRVVSTEARTPITSCTLVDAASGQPYADFSGWYGNWTDTSFATLIGANVALPNHFEGTGPLMSEHFGTAAARCDGESAHYEASTYPVDQARSLPARELRPLLVAFARDQAERRGCTRLQLPGKRIYPNRR</sequence>
<dbReference type="EMBL" id="QUAC01000238">
    <property type="protein sequence ID" value="REK86749.1"/>
    <property type="molecule type" value="Genomic_DNA"/>
</dbReference>
<proteinExistence type="predicted"/>
<reference evidence="1 2" key="1">
    <citation type="submission" date="2018-08" db="EMBL/GenBank/DDBJ databases">
        <title>Streptomyces NEAU-D10 sp. nov., a novel Actinomycete isolated from soil.</title>
        <authorList>
            <person name="Jin L."/>
        </authorList>
    </citation>
    <scope>NUCLEOTIDE SEQUENCE [LARGE SCALE GENOMIC DNA]</scope>
    <source>
        <strain evidence="1 2">NEAU-D10</strain>
    </source>
</reference>
<evidence type="ECO:0000313" key="2">
    <source>
        <dbReference type="Proteomes" id="UP000262477"/>
    </source>
</evidence>
<accession>A0A371PW87</accession>